<gene>
    <name evidence="1" type="ORF">KY290_000990</name>
</gene>
<name>A0ABQ7WKV4_SOLTU</name>
<keyword evidence="2" id="KW-1185">Reference proteome</keyword>
<proteinExistence type="predicted"/>
<protein>
    <submittedName>
        <fullName evidence="1">Uncharacterized protein</fullName>
    </submittedName>
</protein>
<reference evidence="1 2" key="1">
    <citation type="journal article" date="2021" name="bioRxiv">
        <title>Chromosome-scale and haplotype-resolved genome assembly of a tetraploid potato cultivar.</title>
        <authorList>
            <person name="Sun H."/>
            <person name="Jiao W.-B."/>
            <person name="Krause K."/>
            <person name="Campoy J.A."/>
            <person name="Goel M."/>
            <person name="Folz-Donahue K."/>
            <person name="Kukat C."/>
            <person name="Huettel B."/>
            <person name="Schneeberger K."/>
        </authorList>
    </citation>
    <scope>NUCLEOTIDE SEQUENCE [LARGE SCALE GENOMIC DNA]</scope>
    <source>
        <strain evidence="1">SolTubOtavaFocal</strain>
        <tissue evidence="1">Leaves</tissue>
    </source>
</reference>
<dbReference type="EMBL" id="JAIVGD010000001">
    <property type="protein sequence ID" value="KAH0781392.1"/>
    <property type="molecule type" value="Genomic_DNA"/>
</dbReference>
<organism evidence="1 2">
    <name type="scientific">Solanum tuberosum</name>
    <name type="common">Potato</name>
    <dbReference type="NCBI Taxonomy" id="4113"/>
    <lineage>
        <taxon>Eukaryota</taxon>
        <taxon>Viridiplantae</taxon>
        <taxon>Streptophyta</taxon>
        <taxon>Embryophyta</taxon>
        <taxon>Tracheophyta</taxon>
        <taxon>Spermatophyta</taxon>
        <taxon>Magnoliopsida</taxon>
        <taxon>eudicotyledons</taxon>
        <taxon>Gunneridae</taxon>
        <taxon>Pentapetalae</taxon>
        <taxon>asterids</taxon>
        <taxon>lamiids</taxon>
        <taxon>Solanales</taxon>
        <taxon>Solanaceae</taxon>
        <taxon>Solanoideae</taxon>
        <taxon>Solaneae</taxon>
        <taxon>Solanum</taxon>
    </lineage>
</organism>
<accession>A0ABQ7WKV4</accession>
<evidence type="ECO:0000313" key="1">
    <source>
        <dbReference type="EMBL" id="KAH0781392.1"/>
    </source>
</evidence>
<dbReference type="Proteomes" id="UP000826656">
    <property type="component" value="Unassembled WGS sequence"/>
</dbReference>
<evidence type="ECO:0000313" key="2">
    <source>
        <dbReference type="Proteomes" id="UP000826656"/>
    </source>
</evidence>
<sequence length="168" mass="19465">MEWDALVHDITNGKDWFFQTHGFSDPILGVNDQVVPELYSLKDGSPADDYLSAINDYLRCNEHLDELNLEYLDDIDLEHGPEDNYPLDGYIEDNESSTDSQKYVDVSQEYVEETAKSSLESDEEDYPPIFMNHHKEPNVSEVDDDQDDMTDDSILKIRCNCVSYFYSR</sequence>
<comment type="caution">
    <text evidence="1">The sequence shown here is derived from an EMBL/GenBank/DDBJ whole genome shotgun (WGS) entry which is preliminary data.</text>
</comment>